<dbReference type="SUPFAM" id="SSF51735">
    <property type="entry name" value="NAD(P)-binding Rossmann-fold domains"/>
    <property type="match status" value="1"/>
</dbReference>
<dbReference type="InterPro" id="IPR002347">
    <property type="entry name" value="SDR_fam"/>
</dbReference>
<evidence type="ECO:0000313" key="3">
    <source>
        <dbReference type="EMBL" id="KAJ8980449.1"/>
    </source>
</evidence>
<keyword evidence="1" id="KW-0560">Oxidoreductase</keyword>
<evidence type="ECO:0000259" key="2">
    <source>
        <dbReference type="Pfam" id="PF00075"/>
    </source>
</evidence>
<dbReference type="Pfam" id="PF00075">
    <property type="entry name" value="RNase_H"/>
    <property type="match status" value="1"/>
</dbReference>
<dbReference type="Gene3D" id="3.40.50.720">
    <property type="entry name" value="NAD(P)-binding Rossmann-like Domain"/>
    <property type="match status" value="1"/>
</dbReference>
<dbReference type="SUPFAM" id="SSF53098">
    <property type="entry name" value="Ribonuclease H-like"/>
    <property type="match status" value="1"/>
</dbReference>
<dbReference type="PANTHER" id="PTHR43157">
    <property type="entry name" value="PHOSPHATIDYLINOSITOL-GLYCAN BIOSYNTHESIS CLASS F PROTEIN-RELATED"/>
    <property type="match status" value="1"/>
</dbReference>
<name>A0ABQ9JQ98_9CUCU</name>
<organism evidence="3 4">
    <name type="scientific">Molorchus minor</name>
    <dbReference type="NCBI Taxonomy" id="1323400"/>
    <lineage>
        <taxon>Eukaryota</taxon>
        <taxon>Metazoa</taxon>
        <taxon>Ecdysozoa</taxon>
        <taxon>Arthropoda</taxon>
        <taxon>Hexapoda</taxon>
        <taxon>Insecta</taxon>
        <taxon>Pterygota</taxon>
        <taxon>Neoptera</taxon>
        <taxon>Endopterygota</taxon>
        <taxon>Coleoptera</taxon>
        <taxon>Polyphaga</taxon>
        <taxon>Cucujiformia</taxon>
        <taxon>Chrysomeloidea</taxon>
        <taxon>Cerambycidae</taxon>
        <taxon>Lamiinae</taxon>
        <taxon>Monochamini</taxon>
        <taxon>Molorchus</taxon>
    </lineage>
</organism>
<dbReference type="InterPro" id="IPR036397">
    <property type="entry name" value="RNaseH_sf"/>
</dbReference>
<sequence length="434" mass="48504">MIPKKNFARPFNIQLNCKKGTLVNVNIKSMVKDPEVHAIEPCLRENIERGCKGKTILIYSDSQAALQALACNKIKSKLIWNCLETQQTLGNQNKVTLKWVPGHKGVEGNEEAHPCEKGLRNSIIGSEPMCGIPKSSVELFAIPAYACANSGIGYQTALALALRRCKIIMADKECQMESKNKIVKETCNENIVIKYLDLASLASVRCFATEIIQSEEKLDILVNNAGIFCMKNEKTKDVLNDVMQVNHISPFLLTNLLIELLKQPEGGRVIFVSSIGAFFHKLSLETLKDPLETIPTTLSAAINYYNSKLYNMITSKVLAEKLRDTNVTSNCLHPGMINTDFLTRNSSYVGFMFPILKTITSSIIKCSTKDVVDAAALTVFLTTSETVRYTSGKFFVNYQEHVYPRVLEDEVFCQSIWDERKLKDLRHTVGISTS</sequence>
<dbReference type="CDD" id="cd09276">
    <property type="entry name" value="Rnase_HI_RT_non_LTR"/>
    <property type="match status" value="1"/>
</dbReference>
<keyword evidence="4" id="KW-1185">Reference proteome</keyword>
<feature type="domain" description="RNase H type-1" evidence="2">
    <location>
        <begin position="35"/>
        <end position="112"/>
    </location>
</feature>
<comment type="caution">
    <text evidence="3">The sequence shown here is derived from an EMBL/GenBank/DDBJ whole genome shotgun (WGS) entry which is preliminary data.</text>
</comment>
<accession>A0ABQ9JQ98</accession>
<dbReference type="EMBL" id="JAPWTJ010000260">
    <property type="protein sequence ID" value="KAJ8980449.1"/>
    <property type="molecule type" value="Genomic_DNA"/>
</dbReference>
<dbReference type="PRINTS" id="PR00081">
    <property type="entry name" value="GDHRDH"/>
</dbReference>
<evidence type="ECO:0000256" key="1">
    <source>
        <dbReference type="ARBA" id="ARBA00023002"/>
    </source>
</evidence>
<evidence type="ECO:0000313" key="4">
    <source>
        <dbReference type="Proteomes" id="UP001162164"/>
    </source>
</evidence>
<dbReference type="Pfam" id="PF00106">
    <property type="entry name" value="adh_short"/>
    <property type="match status" value="1"/>
</dbReference>
<reference evidence="3" key="1">
    <citation type="journal article" date="2023" name="Insect Mol. Biol.">
        <title>Genome sequencing provides insights into the evolution of gene families encoding plant cell wall-degrading enzymes in longhorned beetles.</title>
        <authorList>
            <person name="Shin N.R."/>
            <person name="Okamura Y."/>
            <person name="Kirsch R."/>
            <person name="Pauchet Y."/>
        </authorList>
    </citation>
    <scope>NUCLEOTIDE SEQUENCE</scope>
    <source>
        <strain evidence="3">MMC_N1</strain>
    </source>
</reference>
<protein>
    <recommendedName>
        <fullName evidence="2">RNase H type-1 domain-containing protein</fullName>
    </recommendedName>
</protein>
<dbReference type="Proteomes" id="UP001162164">
    <property type="component" value="Unassembled WGS sequence"/>
</dbReference>
<dbReference type="InterPro" id="IPR036291">
    <property type="entry name" value="NAD(P)-bd_dom_sf"/>
</dbReference>
<dbReference type="PANTHER" id="PTHR43157:SF31">
    <property type="entry name" value="PHOSPHATIDYLINOSITOL-GLYCAN BIOSYNTHESIS CLASS F PROTEIN"/>
    <property type="match status" value="1"/>
</dbReference>
<dbReference type="InterPro" id="IPR002156">
    <property type="entry name" value="RNaseH_domain"/>
</dbReference>
<proteinExistence type="predicted"/>
<dbReference type="InterPro" id="IPR012337">
    <property type="entry name" value="RNaseH-like_sf"/>
</dbReference>
<dbReference type="Gene3D" id="3.30.420.10">
    <property type="entry name" value="Ribonuclease H-like superfamily/Ribonuclease H"/>
    <property type="match status" value="1"/>
</dbReference>
<gene>
    <name evidence="3" type="ORF">NQ317_001622</name>
</gene>